<protein>
    <submittedName>
        <fullName evidence="2">Cupin domain-containing protein</fullName>
    </submittedName>
</protein>
<keyword evidence="3" id="KW-1185">Reference proteome</keyword>
<dbReference type="OrthoDB" id="9802489at2"/>
<dbReference type="PANTHER" id="PTHR43698:SF1">
    <property type="entry name" value="BLL4564 PROTEIN"/>
    <property type="match status" value="1"/>
</dbReference>
<dbReference type="PANTHER" id="PTHR43698">
    <property type="entry name" value="RIBD C-TERMINAL DOMAIN CONTAINING PROTEIN"/>
    <property type="match status" value="1"/>
</dbReference>
<name>A0A3L8P3I6_9ACTN</name>
<evidence type="ECO:0000313" key="2">
    <source>
        <dbReference type="EMBL" id="RLV49825.1"/>
    </source>
</evidence>
<dbReference type="CDD" id="cd02233">
    <property type="entry name" value="cupin_HNL-like"/>
    <property type="match status" value="1"/>
</dbReference>
<comment type="caution">
    <text evidence="2">The sequence shown here is derived from an EMBL/GenBank/DDBJ whole genome shotgun (WGS) entry which is preliminary data.</text>
</comment>
<dbReference type="InterPro" id="IPR011051">
    <property type="entry name" value="RmlC_Cupin_sf"/>
</dbReference>
<dbReference type="InterPro" id="IPR014710">
    <property type="entry name" value="RmlC-like_jellyroll"/>
</dbReference>
<evidence type="ECO:0000259" key="1">
    <source>
        <dbReference type="Pfam" id="PF07883"/>
    </source>
</evidence>
<organism evidence="2 3">
    <name type="scientific">Nocardioides mangrovicus</name>
    <dbReference type="NCBI Taxonomy" id="2478913"/>
    <lineage>
        <taxon>Bacteria</taxon>
        <taxon>Bacillati</taxon>
        <taxon>Actinomycetota</taxon>
        <taxon>Actinomycetes</taxon>
        <taxon>Propionibacteriales</taxon>
        <taxon>Nocardioidaceae</taxon>
        <taxon>Nocardioides</taxon>
    </lineage>
</organism>
<dbReference type="Pfam" id="PF07883">
    <property type="entry name" value="Cupin_2"/>
    <property type="match status" value="1"/>
</dbReference>
<dbReference type="Gene3D" id="2.60.120.10">
    <property type="entry name" value="Jelly Rolls"/>
    <property type="match status" value="1"/>
</dbReference>
<feature type="domain" description="Cupin type-2" evidence="1">
    <location>
        <begin position="39"/>
        <end position="102"/>
    </location>
</feature>
<sequence length="142" mass="15462">MKRVEPSTSKGPAERFTGDVHPTIVLSGEDPSLVRMGSVHFAPCARTAWHSHAVGQYLHIVEGTALLQERGSDVVKLKAGETVYTEPGVEHWHGASDDSFMVHLAIWEAPVDGSEETTWGEHVTDQEYSGEAVVDQKAGVTR</sequence>
<evidence type="ECO:0000313" key="3">
    <source>
        <dbReference type="Proteomes" id="UP000281708"/>
    </source>
</evidence>
<accession>A0A3L8P3I6</accession>
<dbReference type="Proteomes" id="UP000281708">
    <property type="component" value="Unassembled WGS sequence"/>
</dbReference>
<gene>
    <name evidence="2" type="ORF">D9V37_08020</name>
</gene>
<dbReference type="RefSeq" id="WP_121805590.1">
    <property type="nucleotide sequence ID" value="NZ_RDBE01000006.1"/>
</dbReference>
<proteinExistence type="predicted"/>
<reference evidence="2 3" key="1">
    <citation type="submission" date="2018-10" db="EMBL/GenBank/DDBJ databases">
        <title>Marmoricola sp. 4Q3S-7 whole genome shotgun sequence.</title>
        <authorList>
            <person name="Li F."/>
        </authorList>
    </citation>
    <scope>NUCLEOTIDE SEQUENCE [LARGE SCALE GENOMIC DNA]</scope>
    <source>
        <strain evidence="2 3">4Q3S-7</strain>
    </source>
</reference>
<dbReference type="SUPFAM" id="SSF51182">
    <property type="entry name" value="RmlC-like cupins"/>
    <property type="match status" value="1"/>
</dbReference>
<dbReference type="InterPro" id="IPR047263">
    <property type="entry name" value="HNL-like_cupin"/>
</dbReference>
<dbReference type="InterPro" id="IPR013096">
    <property type="entry name" value="Cupin_2"/>
</dbReference>
<dbReference type="AlphaFoldDB" id="A0A3L8P3I6"/>
<dbReference type="EMBL" id="RDBE01000006">
    <property type="protein sequence ID" value="RLV49825.1"/>
    <property type="molecule type" value="Genomic_DNA"/>
</dbReference>